<gene>
    <name evidence="2" type="ORF">B0H17DRAFT_1216916</name>
</gene>
<feature type="region of interest" description="Disordered" evidence="1">
    <location>
        <begin position="211"/>
        <end position="247"/>
    </location>
</feature>
<organism evidence="2 3">
    <name type="scientific">Mycena rosella</name>
    <name type="common">Pink bonnet</name>
    <name type="synonym">Agaricus rosellus</name>
    <dbReference type="NCBI Taxonomy" id="1033263"/>
    <lineage>
        <taxon>Eukaryota</taxon>
        <taxon>Fungi</taxon>
        <taxon>Dikarya</taxon>
        <taxon>Basidiomycota</taxon>
        <taxon>Agaricomycotina</taxon>
        <taxon>Agaricomycetes</taxon>
        <taxon>Agaricomycetidae</taxon>
        <taxon>Agaricales</taxon>
        <taxon>Marasmiineae</taxon>
        <taxon>Mycenaceae</taxon>
        <taxon>Mycena</taxon>
    </lineage>
</organism>
<sequence length="258" mass="28370">MCIVRFLLLRSSHSSSRLPPFSLLEFRDLISVTLDPPATSPVLSFSSPALFTATLERKRSTQHLNINRSLQSTARHEKCELQCEAAAGALAACLCCVCTIGTDADPFAKGAMRVMHHSCEALPLPFSSRSLQRPRACRIPGRRLRRIANLNLMPHKEEVAEEEEGWTLSLALPDPDPETPMSPSFTSSCPFASPLAPRCLHILLPHLPHISPNPADDARDPHARRGSPAHRPLPHAHTPTAQPRPMRELALPARAVLQ</sequence>
<evidence type="ECO:0000313" key="2">
    <source>
        <dbReference type="EMBL" id="KAJ7637847.1"/>
    </source>
</evidence>
<keyword evidence="3" id="KW-1185">Reference proteome</keyword>
<evidence type="ECO:0000313" key="3">
    <source>
        <dbReference type="Proteomes" id="UP001221757"/>
    </source>
</evidence>
<evidence type="ECO:0000256" key="1">
    <source>
        <dbReference type="SAM" id="MobiDB-lite"/>
    </source>
</evidence>
<proteinExistence type="predicted"/>
<accession>A0AAD7FUA0</accession>
<name>A0AAD7FUA0_MYCRO</name>
<comment type="caution">
    <text evidence="2">The sequence shown here is derived from an EMBL/GenBank/DDBJ whole genome shotgun (WGS) entry which is preliminary data.</text>
</comment>
<protein>
    <submittedName>
        <fullName evidence="2">Uncharacterized protein</fullName>
    </submittedName>
</protein>
<dbReference type="EMBL" id="JARKIE010000447">
    <property type="protein sequence ID" value="KAJ7637847.1"/>
    <property type="molecule type" value="Genomic_DNA"/>
</dbReference>
<feature type="compositionally biased region" description="Basic residues" evidence="1">
    <location>
        <begin position="224"/>
        <end position="234"/>
    </location>
</feature>
<dbReference type="AlphaFoldDB" id="A0AAD7FUA0"/>
<reference evidence="2" key="1">
    <citation type="submission" date="2023-03" db="EMBL/GenBank/DDBJ databases">
        <title>Massive genome expansion in bonnet fungi (Mycena s.s.) driven by repeated elements and novel gene families across ecological guilds.</title>
        <authorList>
            <consortium name="Lawrence Berkeley National Laboratory"/>
            <person name="Harder C.B."/>
            <person name="Miyauchi S."/>
            <person name="Viragh M."/>
            <person name="Kuo A."/>
            <person name="Thoen E."/>
            <person name="Andreopoulos B."/>
            <person name="Lu D."/>
            <person name="Skrede I."/>
            <person name="Drula E."/>
            <person name="Henrissat B."/>
            <person name="Morin E."/>
            <person name="Kohler A."/>
            <person name="Barry K."/>
            <person name="LaButti K."/>
            <person name="Morin E."/>
            <person name="Salamov A."/>
            <person name="Lipzen A."/>
            <person name="Mereny Z."/>
            <person name="Hegedus B."/>
            <person name="Baldrian P."/>
            <person name="Stursova M."/>
            <person name="Weitz H."/>
            <person name="Taylor A."/>
            <person name="Grigoriev I.V."/>
            <person name="Nagy L.G."/>
            <person name="Martin F."/>
            <person name="Kauserud H."/>
        </authorList>
    </citation>
    <scope>NUCLEOTIDE SEQUENCE</scope>
    <source>
        <strain evidence="2">CBHHK067</strain>
    </source>
</reference>
<dbReference type="Proteomes" id="UP001221757">
    <property type="component" value="Unassembled WGS sequence"/>
</dbReference>